<protein>
    <submittedName>
        <fullName evidence="2">Acetyltransferase (GNAT) family protein</fullName>
    </submittedName>
</protein>
<dbReference type="InterPro" id="IPR016181">
    <property type="entry name" value="Acyl_CoA_acyltransferase"/>
</dbReference>
<name>A0A1H9JJJ8_9ACTN</name>
<dbReference type="EMBL" id="FOFA01000006">
    <property type="protein sequence ID" value="SEQ87016.1"/>
    <property type="molecule type" value="Genomic_DNA"/>
</dbReference>
<dbReference type="InterPro" id="IPR000182">
    <property type="entry name" value="GNAT_dom"/>
</dbReference>
<evidence type="ECO:0000313" key="3">
    <source>
        <dbReference type="Proteomes" id="UP000198504"/>
    </source>
</evidence>
<dbReference type="SUPFAM" id="SSF55729">
    <property type="entry name" value="Acyl-CoA N-acyltransferases (Nat)"/>
    <property type="match status" value="1"/>
</dbReference>
<evidence type="ECO:0000259" key="1">
    <source>
        <dbReference type="PROSITE" id="PS51186"/>
    </source>
</evidence>
<dbReference type="RefSeq" id="WP_170854168.1">
    <property type="nucleotide sequence ID" value="NZ_FOFA01000006.1"/>
</dbReference>
<keyword evidence="3" id="KW-1185">Reference proteome</keyword>
<proteinExistence type="predicted"/>
<dbReference type="AlphaFoldDB" id="A0A1H9JJJ8"/>
<feature type="domain" description="N-acetyltransferase" evidence="1">
    <location>
        <begin position="1"/>
        <end position="100"/>
    </location>
</feature>
<keyword evidence="2" id="KW-0808">Transferase</keyword>
<dbReference type="CDD" id="cd04301">
    <property type="entry name" value="NAT_SF"/>
    <property type="match status" value="1"/>
</dbReference>
<accession>A0A1H9JJJ8</accession>
<sequence>MIVDRDGPDKSASVVERAYEAFGRQRLRFAVVGAVPVAFGLTLVKEPGVALLSRLCVDPSTTSRGLGSALVADAIEHAAASRFARVELQVRETNIRAMRV</sequence>
<evidence type="ECO:0000313" key="2">
    <source>
        <dbReference type="EMBL" id="SEQ87016.1"/>
    </source>
</evidence>
<dbReference type="Gene3D" id="3.40.630.30">
    <property type="match status" value="1"/>
</dbReference>
<dbReference type="Pfam" id="PF00583">
    <property type="entry name" value="Acetyltransf_1"/>
    <property type="match status" value="1"/>
</dbReference>
<dbReference type="PROSITE" id="PS51186">
    <property type="entry name" value="GNAT"/>
    <property type="match status" value="1"/>
</dbReference>
<gene>
    <name evidence="2" type="ORF">SAMN05421756_106234</name>
</gene>
<dbReference type="Proteomes" id="UP000198504">
    <property type="component" value="Unassembled WGS sequence"/>
</dbReference>
<dbReference type="GO" id="GO:0016747">
    <property type="term" value="F:acyltransferase activity, transferring groups other than amino-acyl groups"/>
    <property type="evidence" value="ECO:0007669"/>
    <property type="project" value="InterPro"/>
</dbReference>
<reference evidence="3" key="1">
    <citation type="submission" date="2016-10" db="EMBL/GenBank/DDBJ databases">
        <authorList>
            <person name="Varghese N."/>
            <person name="Submissions S."/>
        </authorList>
    </citation>
    <scope>NUCLEOTIDE SEQUENCE [LARGE SCALE GENOMIC DNA]</scope>
    <source>
        <strain evidence="3">CGMCC 4.6856</strain>
    </source>
</reference>
<organism evidence="2 3">
    <name type="scientific">Microlunatus flavus</name>
    <dbReference type="NCBI Taxonomy" id="1036181"/>
    <lineage>
        <taxon>Bacteria</taxon>
        <taxon>Bacillati</taxon>
        <taxon>Actinomycetota</taxon>
        <taxon>Actinomycetes</taxon>
        <taxon>Propionibacteriales</taxon>
        <taxon>Propionibacteriaceae</taxon>
        <taxon>Microlunatus</taxon>
    </lineage>
</organism>